<feature type="region of interest" description="Disordered" evidence="1">
    <location>
        <begin position="1"/>
        <end position="83"/>
    </location>
</feature>
<keyword evidence="2" id="KW-0812">Transmembrane</keyword>
<keyword evidence="2" id="KW-0472">Membrane</keyword>
<name>A0ABR1P8F7_DIAER</name>
<keyword evidence="2" id="KW-1133">Transmembrane helix</keyword>
<feature type="transmembrane region" description="Helical" evidence="2">
    <location>
        <begin position="233"/>
        <end position="253"/>
    </location>
</feature>
<feature type="compositionally biased region" description="Polar residues" evidence="1">
    <location>
        <begin position="194"/>
        <end position="204"/>
    </location>
</feature>
<keyword evidence="4" id="KW-1185">Reference proteome</keyword>
<feature type="region of interest" description="Disordered" evidence="1">
    <location>
        <begin position="187"/>
        <end position="221"/>
    </location>
</feature>
<reference evidence="3 4" key="1">
    <citation type="submission" date="2024-02" db="EMBL/GenBank/DDBJ databases">
        <title>De novo assembly and annotation of 12 fungi associated with fruit tree decline syndrome in Ontario, Canada.</title>
        <authorList>
            <person name="Sulman M."/>
            <person name="Ellouze W."/>
            <person name="Ilyukhin E."/>
        </authorList>
    </citation>
    <scope>NUCLEOTIDE SEQUENCE [LARGE SCALE GENOMIC DNA]</scope>
    <source>
        <strain evidence="3 4">M169</strain>
    </source>
</reference>
<proteinExistence type="predicted"/>
<dbReference type="PANTHER" id="PTHR35041">
    <property type="entry name" value="MEDIATOR OF RNA POLYMERASE II TRANSCRIPTION SUBUNIT 1"/>
    <property type="match status" value="1"/>
</dbReference>
<feature type="transmembrane region" description="Helical" evidence="2">
    <location>
        <begin position="273"/>
        <end position="290"/>
    </location>
</feature>
<feature type="transmembrane region" description="Helical" evidence="2">
    <location>
        <begin position="781"/>
        <end position="802"/>
    </location>
</feature>
<organism evidence="3 4">
    <name type="scientific">Diaporthe eres</name>
    <name type="common">Phomopsis oblonga</name>
    <dbReference type="NCBI Taxonomy" id="83184"/>
    <lineage>
        <taxon>Eukaryota</taxon>
        <taxon>Fungi</taxon>
        <taxon>Dikarya</taxon>
        <taxon>Ascomycota</taxon>
        <taxon>Pezizomycotina</taxon>
        <taxon>Sordariomycetes</taxon>
        <taxon>Sordariomycetidae</taxon>
        <taxon>Diaporthales</taxon>
        <taxon>Diaporthaceae</taxon>
        <taxon>Diaporthe</taxon>
        <taxon>Diaporthe eres species complex</taxon>
    </lineage>
</organism>
<evidence type="ECO:0008006" key="5">
    <source>
        <dbReference type="Google" id="ProtNLM"/>
    </source>
</evidence>
<gene>
    <name evidence="3" type="ORF">SLS63_006300</name>
</gene>
<comment type="caution">
    <text evidence="3">The sequence shown here is derived from an EMBL/GenBank/DDBJ whole genome shotgun (WGS) entry which is preliminary data.</text>
</comment>
<feature type="compositionally biased region" description="Low complexity" evidence="1">
    <location>
        <begin position="69"/>
        <end position="80"/>
    </location>
</feature>
<evidence type="ECO:0000256" key="1">
    <source>
        <dbReference type="SAM" id="MobiDB-lite"/>
    </source>
</evidence>
<dbReference type="Proteomes" id="UP001430848">
    <property type="component" value="Unassembled WGS sequence"/>
</dbReference>
<dbReference type="PANTHER" id="PTHR35041:SF3">
    <property type="entry name" value="FORMYLMETHIONINE DEFORMYLASE-LIKE PROTEIN"/>
    <property type="match status" value="1"/>
</dbReference>
<feature type="compositionally biased region" description="Basic and acidic residues" evidence="1">
    <location>
        <begin position="28"/>
        <end position="45"/>
    </location>
</feature>
<evidence type="ECO:0000256" key="2">
    <source>
        <dbReference type="SAM" id="Phobius"/>
    </source>
</evidence>
<feature type="region of interest" description="Disordered" evidence="1">
    <location>
        <begin position="859"/>
        <end position="878"/>
    </location>
</feature>
<feature type="transmembrane region" description="Helical" evidence="2">
    <location>
        <begin position="332"/>
        <end position="355"/>
    </location>
</feature>
<evidence type="ECO:0000313" key="4">
    <source>
        <dbReference type="Proteomes" id="UP001430848"/>
    </source>
</evidence>
<sequence length="931" mass="102716">MTVQPEPEANPGHNQAPTQQQDLDLDQDLEKDQDQDQDRERDLGQRLDVPTPTAKPTAGRRLSAASDVSISNISTTSSGNEKWLSPLDRLSLQPSENVVINTSAERTMDDDGVDLSSLKAGRPGPGPIQRQGPEPLYHQQNASTTRMPFHGDESFPGTPQLYTPEPYSGQYAGAQRDSQAELLLDSQRNRHSSRSVSFGPSTTFMYPGQDKAPPSRASSLRPRSCSPRWHSSFSMYICFIFGLLCAVGHHIFYSSLDGEPAESQTEMLRYGTFLAYAAKAGFSAAAISAFKQRIWVTVRSRFMSISALDSMFAAAEDMTALLNWEFIKDAKAAFALVFFAWTTPLVVILTANTLLVEPRTIVSNTTCPSVRTLNFTYEDLNDWRKPTRIDGLFEIPVSIWNTTKRDGQTDDDWFDYYTGPSPNFQQTATLGAFLQEVVARKNASYEICESGFNCTFNVEFTAPGYNCTEVASGTGSTPVNLTQETGEAEPPFGTDILLPQGQYSYYAYATGGEYSTTQLKNVGVAGIPNIPNSELPAHFGALRTEPVIWVGYVVLNKPGEVQPNRSDPGWEDAFTPKIFACEHRETNYVANFTYTDGTQSASISSRKFGSPIINTTFIPSIEANDGTDDNITAIPEENYVYPTDTARYRRVAAYHSVGYMLRKFLNGTVAVEDTLINPIQNTDAIQTKLLDPRNNYFPYPELMTMVQGLYEDLILSMFSNPQFVEVVWAARPSEQSGTLVKGGIPASSGAQTGTGDESDYLYNCTRTRTGNAYAYHKRDLWIVYGIAVVLTLICVTVGALAVRENGGVTRNTHFSSVVAATRGPALEKVAWMGPLQDRGDVPKDVKKLRLGYGIMNDSKVGPLSPGSPPPEIGPDPNLVGVEDYSQRAVPEERASSGYFRRRRAYSTEMRCGFGLKGDVDQRHREGSLFHR</sequence>
<dbReference type="EMBL" id="JAKNSF020000030">
    <property type="protein sequence ID" value="KAK7729171.1"/>
    <property type="molecule type" value="Genomic_DNA"/>
</dbReference>
<accession>A0ABR1P8F7</accession>
<feature type="region of interest" description="Disordered" evidence="1">
    <location>
        <begin position="103"/>
        <end position="175"/>
    </location>
</feature>
<evidence type="ECO:0000313" key="3">
    <source>
        <dbReference type="EMBL" id="KAK7729171.1"/>
    </source>
</evidence>
<protein>
    <recommendedName>
        <fullName evidence="5">Formylmethionine deformylase-like protein</fullName>
    </recommendedName>
</protein>